<dbReference type="GO" id="GO:0043531">
    <property type="term" value="F:ADP binding"/>
    <property type="evidence" value="ECO:0007669"/>
    <property type="project" value="InterPro"/>
</dbReference>
<dbReference type="InterPro" id="IPR002182">
    <property type="entry name" value="NB-ARC"/>
</dbReference>
<dbReference type="PROSITE" id="PS50104">
    <property type="entry name" value="TIR"/>
    <property type="match status" value="1"/>
</dbReference>
<evidence type="ECO:0000259" key="2">
    <source>
        <dbReference type="PROSITE" id="PS50104"/>
    </source>
</evidence>
<evidence type="ECO:0000313" key="4">
    <source>
        <dbReference type="Proteomes" id="UP000008694"/>
    </source>
</evidence>
<dbReference type="KEGG" id="aly:9323525"/>
<dbReference type="Gene3D" id="3.40.50.300">
    <property type="entry name" value="P-loop containing nucleotide triphosphate hydrolases"/>
    <property type="match status" value="1"/>
</dbReference>
<name>D7KR54_ARALL</name>
<dbReference type="Proteomes" id="UP000008694">
    <property type="component" value="Unassembled WGS sequence"/>
</dbReference>
<dbReference type="OrthoDB" id="6160824at2759"/>
<accession>D7KR54</accession>
<dbReference type="STRING" id="81972.D7KR54"/>
<dbReference type="EMBL" id="GL348714">
    <property type="protein sequence ID" value="EFH63720.1"/>
    <property type="molecule type" value="Genomic_DNA"/>
</dbReference>
<dbReference type="InterPro" id="IPR000157">
    <property type="entry name" value="TIR_dom"/>
</dbReference>
<feature type="domain" description="TIR" evidence="2">
    <location>
        <begin position="7"/>
        <end position="173"/>
    </location>
</feature>
<dbReference type="HOGENOM" id="CLU_001561_2_3_1"/>
<sequence>MSSATATKYDVFLSFRGLDTRRNFISFLYKELVRRNIRTFKDDKELENGRRISPELKRAIEESKFAVVVVSVNYAASPWCLDELVKIMDFENKGSITVMPIFYGVDPCHLRRQSGDVAEQFKKHEAREEDLDKVASWRRALTSLASISGDCSLKCEDESKLVDEIADKISKKLMVVTTISNGSNLVGIDTHMKALNRKLDLNSNKGLRVVGIWARGYNGRSALAKYVYQEICQHFESHCFLGSVKRISHGRHLSHLHEEFLIRIQGEYVSKQNLKNQKVLLVADDVNKLEQLDALAEDFNSFGPGSVVIITTQDKQLFVSAGIKLVYEVELLRFQKVCELIRTFAFKKRDISAALQLVYYRATNLATKWFGCISGRSS</sequence>
<dbReference type="GO" id="GO:0007165">
    <property type="term" value="P:signal transduction"/>
    <property type="evidence" value="ECO:0007669"/>
    <property type="project" value="InterPro"/>
</dbReference>
<dbReference type="Gramene" id="Al_scaffold_0002_1986">
    <property type="protein sequence ID" value="Al_scaffold_0002_1986"/>
    <property type="gene ID" value="Al_scaffold_0002_1986"/>
</dbReference>
<dbReference type="InterPro" id="IPR044974">
    <property type="entry name" value="Disease_R_plants"/>
</dbReference>
<evidence type="ECO:0000256" key="1">
    <source>
        <dbReference type="ARBA" id="ARBA00023027"/>
    </source>
</evidence>
<dbReference type="GO" id="GO:0006952">
    <property type="term" value="P:defense response"/>
    <property type="evidence" value="ECO:0007669"/>
    <property type="project" value="InterPro"/>
</dbReference>
<dbReference type="AlphaFoldDB" id="D7KR54"/>
<dbReference type="InterPro" id="IPR035897">
    <property type="entry name" value="Toll_tir_struct_dom_sf"/>
</dbReference>
<gene>
    <name evidence="3" type="ORF">ARALYDRAFT_676836</name>
</gene>
<dbReference type="InterPro" id="IPR027417">
    <property type="entry name" value="P-loop_NTPase"/>
</dbReference>
<proteinExistence type="predicted"/>
<protein>
    <submittedName>
        <fullName evidence="3">Predicted protein</fullName>
    </submittedName>
</protein>
<keyword evidence="1" id="KW-0520">NAD</keyword>
<organism evidence="4">
    <name type="scientific">Arabidopsis lyrata subsp. lyrata</name>
    <name type="common">Lyre-leaved rock-cress</name>
    <dbReference type="NCBI Taxonomy" id="81972"/>
    <lineage>
        <taxon>Eukaryota</taxon>
        <taxon>Viridiplantae</taxon>
        <taxon>Streptophyta</taxon>
        <taxon>Embryophyta</taxon>
        <taxon>Tracheophyta</taxon>
        <taxon>Spermatophyta</taxon>
        <taxon>Magnoliopsida</taxon>
        <taxon>eudicotyledons</taxon>
        <taxon>Gunneridae</taxon>
        <taxon>Pentapetalae</taxon>
        <taxon>rosids</taxon>
        <taxon>malvids</taxon>
        <taxon>Brassicales</taxon>
        <taxon>Brassicaceae</taxon>
        <taxon>Camelineae</taxon>
        <taxon>Arabidopsis</taxon>
    </lineage>
</organism>
<dbReference type="PANTHER" id="PTHR11017:SF570">
    <property type="entry name" value="DISEASE RESISTANCE PROTEIN (TIR-NBS CLASS)-RELATED"/>
    <property type="match status" value="1"/>
</dbReference>
<reference evidence="4" key="1">
    <citation type="journal article" date="2011" name="Nat. Genet.">
        <title>The Arabidopsis lyrata genome sequence and the basis of rapid genome size change.</title>
        <authorList>
            <person name="Hu T.T."/>
            <person name="Pattyn P."/>
            <person name="Bakker E.G."/>
            <person name="Cao J."/>
            <person name="Cheng J.-F."/>
            <person name="Clark R.M."/>
            <person name="Fahlgren N."/>
            <person name="Fawcett J.A."/>
            <person name="Grimwood J."/>
            <person name="Gundlach H."/>
            <person name="Haberer G."/>
            <person name="Hollister J.D."/>
            <person name="Ossowski S."/>
            <person name="Ottilar R.P."/>
            <person name="Salamov A.A."/>
            <person name="Schneeberger K."/>
            <person name="Spannagl M."/>
            <person name="Wang X."/>
            <person name="Yang L."/>
            <person name="Nasrallah M.E."/>
            <person name="Bergelson J."/>
            <person name="Carrington J.C."/>
            <person name="Gaut B.S."/>
            <person name="Schmutz J."/>
            <person name="Mayer K.F.X."/>
            <person name="Van de Peer Y."/>
            <person name="Grigoriev I.V."/>
            <person name="Nordborg M."/>
            <person name="Weigel D."/>
            <person name="Guo Y.-L."/>
        </authorList>
    </citation>
    <scope>NUCLEOTIDE SEQUENCE [LARGE SCALE GENOMIC DNA]</scope>
    <source>
        <strain evidence="4">cv. MN47</strain>
    </source>
</reference>
<dbReference type="SMART" id="SM00255">
    <property type="entry name" value="TIR"/>
    <property type="match status" value="1"/>
</dbReference>
<dbReference type="FunFam" id="3.40.50.10140:FF:000007">
    <property type="entry name" value="Disease resistance protein (TIR-NBS-LRR class)"/>
    <property type="match status" value="1"/>
</dbReference>
<evidence type="ECO:0000313" key="3">
    <source>
        <dbReference type="EMBL" id="EFH63720.1"/>
    </source>
</evidence>
<dbReference type="Pfam" id="PF00931">
    <property type="entry name" value="NB-ARC"/>
    <property type="match status" value="1"/>
</dbReference>
<dbReference type="PANTHER" id="PTHR11017">
    <property type="entry name" value="LEUCINE-RICH REPEAT-CONTAINING PROTEIN"/>
    <property type="match status" value="1"/>
</dbReference>
<dbReference type="SUPFAM" id="SSF52540">
    <property type="entry name" value="P-loop containing nucleoside triphosphate hydrolases"/>
    <property type="match status" value="1"/>
</dbReference>
<dbReference type="Pfam" id="PF01582">
    <property type="entry name" value="TIR"/>
    <property type="match status" value="1"/>
</dbReference>
<keyword evidence="4" id="KW-1185">Reference proteome</keyword>
<dbReference type="Gene3D" id="3.40.50.10140">
    <property type="entry name" value="Toll/interleukin-1 receptor homology (TIR) domain"/>
    <property type="match status" value="1"/>
</dbReference>
<dbReference type="SUPFAM" id="SSF52200">
    <property type="entry name" value="Toll/Interleukin receptor TIR domain"/>
    <property type="match status" value="1"/>
</dbReference>